<organism evidence="1 2">
    <name type="scientific">Trichinella spiralis</name>
    <name type="common">Trichina worm</name>
    <dbReference type="NCBI Taxonomy" id="6334"/>
    <lineage>
        <taxon>Eukaryota</taxon>
        <taxon>Metazoa</taxon>
        <taxon>Ecdysozoa</taxon>
        <taxon>Nematoda</taxon>
        <taxon>Enoplea</taxon>
        <taxon>Dorylaimia</taxon>
        <taxon>Trichinellida</taxon>
        <taxon>Trichinellidae</taxon>
        <taxon>Trichinella</taxon>
    </lineage>
</organism>
<reference evidence="1 2" key="1">
    <citation type="submission" date="2024-07" db="EMBL/GenBank/DDBJ databases">
        <title>Enhanced genomic and transcriptomic resources for Trichinella pseudospiralis and T. spiralis underpin the discovery of pronounced molecular differences between stages and species.</title>
        <authorList>
            <person name="Pasi K.K."/>
            <person name="La Rosa G."/>
            <person name="Gomez-Morales M.A."/>
            <person name="Tosini F."/>
            <person name="Sumanam S."/>
            <person name="Young N.D."/>
            <person name="Chang B.C."/>
            <person name="Robin G.B."/>
        </authorList>
    </citation>
    <scope>NUCLEOTIDE SEQUENCE [LARGE SCALE GENOMIC DNA]</scope>
    <source>
        <strain evidence="1">ISS534</strain>
    </source>
</reference>
<gene>
    <name evidence="1" type="ORF">TSPI_08968</name>
</gene>
<keyword evidence="1" id="KW-0808">Transferase</keyword>
<keyword evidence="2" id="KW-1185">Reference proteome</keyword>
<dbReference type="EMBL" id="JBEUSY010000103">
    <property type="protein sequence ID" value="KAL1245281.1"/>
    <property type="molecule type" value="Genomic_DNA"/>
</dbReference>
<dbReference type="InterPro" id="IPR027417">
    <property type="entry name" value="P-loop_NTPase"/>
</dbReference>
<protein>
    <submittedName>
        <fullName evidence="1">Adenylate kinase isoenzyme</fullName>
    </submittedName>
</protein>
<dbReference type="SUPFAM" id="SSF52540">
    <property type="entry name" value="P-loop containing nucleoside triphosphate hydrolases"/>
    <property type="match status" value="1"/>
</dbReference>
<evidence type="ECO:0000313" key="2">
    <source>
        <dbReference type="Proteomes" id="UP001558632"/>
    </source>
</evidence>
<sequence>MVVGTPATGKTTIISEVAKRCGMALMQLSEIAIKHGFTLDYDSTYSCDVLDESRLLEHIKPQVLRGGNIRNCCTTVCSLGSTANRRSEVTWNVKYSGQLMMKWIKKRWQNNFTDRGFESPFCCSIIMNELFVMQCIASCKMQLSIVIK</sequence>
<comment type="caution">
    <text evidence="1">The sequence shown here is derived from an EMBL/GenBank/DDBJ whole genome shotgun (WGS) entry which is preliminary data.</text>
</comment>
<dbReference type="Gene3D" id="3.40.50.300">
    <property type="entry name" value="P-loop containing nucleotide triphosphate hydrolases"/>
    <property type="match status" value="1"/>
</dbReference>
<dbReference type="Pfam" id="PF13238">
    <property type="entry name" value="AAA_18"/>
    <property type="match status" value="1"/>
</dbReference>
<dbReference type="Proteomes" id="UP001558632">
    <property type="component" value="Unassembled WGS sequence"/>
</dbReference>
<name>A0ABR3KZH2_TRISP</name>
<evidence type="ECO:0000313" key="1">
    <source>
        <dbReference type="EMBL" id="KAL1245281.1"/>
    </source>
</evidence>
<dbReference type="GO" id="GO:0016301">
    <property type="term" value="F:kinase activity"/>
    <property type="evidence" value="ECO:0007669"/>
    <property type="project" value="UniProtKB-KW"/>
</dbReference>
<keyword evidence="1" id="KW-0418">Kinase</keyword>
<accession>A0ABR3KZH2</accession>
<proteinExistence type="predicted"/>